<keyword evidence="4" id="KW-1185">Reference proteome</keyword>
<dbReference type="OrthoDB" id="2157530at2759"/>
<accession>A0A6A6NSN2</accession>
<reference evidence="3" key="1">
    <citation type="journal article" date="2020" name="Stud. Mycol.">
        <title>101 Dothideomycetes genomes: a test case for predicting lifestyles and emergence of pathogens.</title>
        <authorList>
            <person name="Haridas S."/>
            <person name="Albert R."/>
            <person name="Binder M."/>
            <person name="Bloem J."/>
            <person name="Labutti K."/>
            <person name="Salamov A."/>
            <person name="Andreopoulos B."/>
            <person name="Baker S."/>
            <person name="Barry K."/>
            <person name="Bills G."/>
            <person name="Bluhm B."/>
            <person name="Cannon C."/>
            <person name="Castanera R."/>
            <person name="Culley D."/>
            <person name="Daum C."/>
            <person name="Ezra D."/>
            <person name="Gonzalez J."/>
            <person name="Henrissat B."/>
            <person name="Kuo A."/>
            <person name="Liang C."/>
            <person name="Lipzen A."/>
            <person name="Lutzoni F."/>
            <person name="Magnuson J."/>
            <person name="Mondo S."/>
            <person name="Nolan M."/>
            <person name="Ohm R."/>
            <person name="Pangilinan J."/>
            <person name="Park H.-J."/>
            <person name="Ramirez L."/>
            <person name="Alfaro M."/>
            <person name="Sun H."/>
            <person name="Tritt A."/>
            <person name="Yoshinaga Y."/>
            <person name="Zwiers L.-H."/>
            <person name="Turgeon B."/>
            <person name="Goodwin S."/>
            <person name="Spatafora J."/>
            <person name="Crous P."/>
            <person name="Grigoriev I."/>
        </authorList>
    </citation>
    <scope>NUCLEOTIDE SEQUENCE</scope>
    <source>
        <strain evidence="3">ATCC 16933</strain>
    </source>
</reference>
<organism evidence="3 4">
    <name type="scientific">Lineolata rhizophorae</name>
    <dbReference type="NCBI Taxonomy" id="578093"/>
    <lineage>
        <taxon>Eukaryota</taxon>
        <taxon>Fungi</taxon>
        <taxon>Dikarya</taxon>
        <taxon>Ascomycota</taxon>
        <taxon>Pezizomycotina</taxon>
        <taxon>Dothideomycetes</taxon>
        <taxon>Dothideomycetes incertae sedis</taxon>
        <taxon>Lineolatales</taxon>
        <taxon>Lineolataceae</taxon>
        <taxon>Lineolata</taxon>
    </lineage>
</organism>
<evidence type="ECO:0000259" key="2">
    <source>
        <dbReference type="Pfam" id="PF06985"/>
    </source>
</evidence>
<name>A0A6A6NSN2_9PEZI</name>
<dbReference type="Pfam" id="PF26639">
    <property type="entry name" value="Het-6_barrel"/>
    <property type="match status" value="1"/>
</dbReference>
<feature type="compositionally biased region" description="Basic and acidic residues" evidence="1">
    <location>
        <begin position="292"/>
        <end position="330"/>
    </location>
</feature>
<protein>
    <recommendedName>
        <fullName evidence="2">Heterokaryon incompatibility domain-containing protein</fullName>
    </recommendedName>
</protein>
<sequence length="518" mass="58209">MRRVYSRCRQVVIWLGERDEDILSPFAAVDEHFSEGGDASDLWARNPALCADDLVAHQAKLDGLALPVSELAGLPWFSRRWVLQEVAMAPHAVVVCGAYSIAWTTLANAVRWMVHARFNHSPGYLSQRENPTFHTEAVSNIMMMEYLRRGMVSTLFTILRNTRFCKCSDPRDVLYSILGISSDVDTYGDALVPDYSVGVEEVYRRFVVGSLVEKGSLAPLDVACIPPDEGALDLPSWVQDFSKIIRTGHVVDGWFSASGRSKLRLRFSDADKVLHAFGLVLDVIKRVNPWKDPEEREDQSHLEIRSSVKENGGSDREEEADAGRDTKGESEEGQGQTDQETGAGFEEDGNDDFDGIEEHSLARTWFLSRSRAFAFPNPAQEWDLERWEQFARTMVMDRASGGERVGPGFAQLFRQYVCHYTGAAGYSTEDFVTMDSSVLPWVPTWFLSETESGRFGRVLEHARAGDLVCVLDGAEMPYVIRRCGDGRYRFVCACYVHGLMYGEAFEAATQEHEELTFI</sequence>
<feature type="region of interest" description="Disordered" evidence="1">
    <location>
        <begin position="292"/>
        <end position="353"/>
    </location>
</feature>
<dbReference type="InterPro" id="IPR010730">
    <property type="entry name" value="HET"/>
</dbReference>
<proteinExistence type="predicted"/>
<feature type="domain" description="Heterokaryon incompatibility" evidence="2">
    <location>
        <begin position="1"/>
        <end position="85"/>
    </location>
</feature>
<dbReference type="Pfam" id="PF06985">
    <property type="entry name" value="HET"/>
    <property type="match status" value="1"/>
</dbReference>
<dbReference type="InterPro" id="IPR052895">
    <property type="entry name" value="HetReg/Transcr_Mod"/>
</dbReference>
<dbReference type="Proteomes" id="UP000799766">
    <property type="component" value="Unassembled WGS sequence"/>
</dbReference>
<dbReference type="PANTHER" id="PTHR24148">
    <property type="entry name" value="ANKYRIN REPEAT DOMAIN-CONTAINING PROTEIN 39 HOMOLOG-RELATED"/>
    <property type="match status" value="1"/>
</dbReference>
<evidence type="ECO:0000313" key="4">
    <source>
        <dbReference type="Proteomes" id="UP000799766"/>
    </source>
</evidence>
<dbReference type="PANTHER" id="PTHR24148:SF64">
    <property type="entry name" value="HETEROKARYON INCOMPATIBILITY DOMAIN-CONTAINING PROTEIN"/>
    <property type="match status" value="1"/>
</dbReference>
<evidence type="ECO:0000256" key="1">
    <source>
        <dbReference type="SAM" id="MobiDB-lite"/>
    </source>
</evidence>
<evidence type="ECO:0000313" key="3">
    <source>
        <dbReference type="EMBL" id="KAF2454273.1"/>
    </source>
</evidence>
<dbReference type="AlphaFoldDB" id="A0A6A6NSN2"/>
<dbReference type="EMBL" id="MU001692">
    <property type="protein sequence ID" value="KAF2454273.1"/>
    <property type="molecule type" value="Genomic_DNA"/>
</dbReference>
<gene>
    <name evidence="3" type="ORF">BDY21DRAFT_353477</name>
</gene>